<keyword evidence="3 5" id="KW-1133">Transmembrane helix</keyword>
<dbReference type="RefSeq" id="WP_119762894.1">
    <property type="nucleotide sequence ID" value="NZ_QYUM01000003.1"/>
</dbReference>
<evidence type="ECO:0000313" key="6">
    <source>
        <dbReference type="EMBL" id="RJF91108.1"/>
    </source>
</evidence>
<name>A0A418WM80_9SPHN</name>
<keyword evidence="4 5" id="KW-0472">Membrane</keyword>
<dbReference type="InterPro" id="IPR038770">
    <property type="entry name" value="Na+/solute_symporter_sf"/>
</dbReference>
<dbReference type="GO" id="GO:0016020">
    <property type="term" value="C:membrane"/>
    <property type="evidence" value="ECO:0007669"/>
    <property type="project" value="UniProtKB-SubCell"/>
</dbReference>
<evidence type="ECO:0000256" key="1">
    <source>
        <dbReference type="ARBA" id="ARBA00004141"/>
    </source>
</evidence>
<feature type="transmembrane region" description="Helical" evidence="5">
    <location>
        <begin position="103"/>
        <end position="126"/>
    </location>
</feature>
<feature type="transmembrane region" description="Helical" evidence="5">
    <location>
        <begin position="256"/>
        <end position="276"/>
    </location>
</feature>
<dbReference type="Gene3D" id="1.20.1530.20">
    <property type="match status" value="1"/>
</dbReference>
<protein>
    <submittedName>
        <fullName evidence="6">Na+-dependent transporter</fullName>
    </submittedName>
</protein>
<feature type="transmembrane region" description="Helical" evidence="5">
    <location>
        <begin position="46"/>
        <end position="66"/>
    </location>
</feature>
<feature type="transmembrane region" description="Helical" evidence="5">
    <location>
        <begin position="194"/>
        <end position="219"/>
    </location>
</feature>
<dbReference type="EMBL" id="QYUM01000003">
    <property type="protein sequence ID" value="RJF91108.1"/>
    <property type="molecule type" value="Genomic_DNA"/>
</dbReference>
<gene>
    <name evidence="6" type="ORF">D3876_13295</name>
</gene>
<accession>A0A418WM80</accession>
<keyword evidence="2 5" id="KW-0812">Transmembrane</keyword>
<evidence type="ECO:0000256" key="2">
    <source>
        <dbReference type="ARBA" id="ARBA00022692"/>
    </source>
</evidence>
<evidence type="ECO:0000313" key="7">
    <source>
        <dbReference type="Proteomes" id="UP000286100"/>
    </source>
</evidence>
<reference evidence="6 7" key="1">
    <citation type="submission" date="2018-09" db="EMBL/GenBank/DDBJ databases">
        <authorList>
            <person name="Zhu H."/>
        </authorList>
    </citation>
    <scope>NUCLEOTIDE SEQUENCE [LARGE SCALE GENOMIC DNA]</scope>
    <source>
        <strain evidence="6 7">K2R01-6</strain>
    </source>
</reference>
<comment type="subcellular location">
    <subcellularLocation>
        <location evidence="1">Membrane</location>
        <topology evidence="1">Multi-pass membrane protein</topology>
    </subcellularLocation>
</comment>
<keyword evidence="7" id="KW-1185">Reference proteome</keyword>
<sequence length="285" mass="29980">MELIKQFVPILLTGSLALLVVSIGLGSKHGELLYVFQRPGLLARGILAVSIIPLVAAILIVTIFPISLPAKAGIILMAISPVPPLVPGKMLKFGGRSEYAYGLYAAMALLAIITVPLLGLLVSHYFDVKTQFPISVVARNVFVGLIVPVSIGLMLGRWLAPEFSHRVAPIVAKVALGLVLLAFVPILAGSWPSMVTLIGDGTLVAIIIVVVIAIAGGHFLGGETLHDKSTLAFAAAMRHPGIALALAGANHLDKRVSGAVLLVLIVGVVTLIPYQIMIRRLEARS</sequence>
<dbReference type="Pfam" id="PF01758">
    <property type="entry name" value="SBF"/>
    <property type="match status" value="1"/>
</dbReference>
<evidence type="ECO:0000256" key="3">
    <source>
        <dbReference type="ARBA" id="ARBA00022989"/>
    </source>
</evidence>
<feature type="transmembrane region" description="Helical" evidence="5">
    <location>
        <begin position="132"/>
        <end position="155"/>
    </location>
</feature>
<feature type="transmembrane region" description="Helical" evidence="5">
    <location>
        <begin position="167"/>
        <end position="188"/>
    </location>
</feature>
<dbReference type="OrthoDB" id="581741at2"/>
<dbReference type="InterPro" id="IPR002657">
    <property type="entry name" value="BilAc:Na_symport/Acr3"/>
</dbReference>
<evidence type="ECO:0000256" key="5">
    <source>
        <dbReference type="SAM" id="Phobius"/>
    </source>
</evidence>
<comment type="caution">
    <text evidence="6">The sequence shown here is derived from an EMBL/GenBank/DDBJ whole genome shotgun (WGS) entry which is preliminary data.</text>
</comment>
<proteinExistence type="predicted"/>
<organism evidence="6 7">
    <name type="scientific">Sphingomonas cavernae</name>
    <dbReference type="NCBI Taxonomy" id="2320861"/>
    <lineage>
        <taxon>Bacteria</taxon>
        <taxon>Pseudomonadati</taxon>
        <taxon>Pseudomonadota</taxon>
        <taxon>Alphaproteobacteria</taxon>
        <taxon>Sphingomonadales</taxon>
        <taxon>Sphingomonadaceae</taxon>
        <taxon>Sphingomonas</taxon>
    </lineage>
</organism>
<dbReference type="Proteomes" id="UP000286100">
    <property type="component" value="Unassembled WGS sequence"/>
</dbReference>
<dbReference type="AlphaFoldDB" id="A0A418WM80"/>
<feature type="transmembrane region" description="Helical" evidence="5">
    <location>
        <begin position="6"/>
        <end position="25"/>
    </location>
</feature>
<evidence type="ECO:0000256" key="4">
    <source>
        <dbReference type="ARBA" id="ARBA00023136"/>
    </source>
</evidence>